<name>A0A2A5SVW4_LACLC</name>
<gene>
    <name evidence="1" type="ORF">RU92_GL001560</name>
</gene>
<dbReference type="EMBL" id="JXKC01000002">
    <property type="protein sequence ID" value="PCS20042.1"/>
    <property type="molecule type" value="Genomic_DNA"/>
</dbReference>
<comment type="caution">
    <text evidence="1">The sequence shown here is derived from an EMBL/GenBank/DDBJ whole genome shotgun (WGS) entry which is preliminary data.</text>
</comment>
<dbReference type="Proteomes" id="UP000218711">
    <property type="component" value="Unassembled WGS sequence"/>
</dbReference>
<dbReference type="AlphaFoldDB" id="A0A2A5SVW4"/>
<evidence type="ECO:0000313" key="2">
    <source>
        <dbReference type="Proteomes" id="UP000218711"/>
    </source>
</evidence>
<proteinExistence type="predicted"/>
<sequence length="43" mass="5140">MAFTFYLCPQFFNIKITDRNEKLLTKLPSVTFYPPIQHSLWSC</sequence>
<reference evidence="1 2" key="1">
    <citation type="submission" date="2014-12" db="EMBL/GenBank/DDBJ databases">
        <title>Draft genome sequences of 10 type strains of Lactococcus.</title>
        <authorList>
            <person name="Sun Z."/>
            <person name="Zhong Z."/>
            <person name="Liu W."/>
            <person name="Zhang W."/>
            <person name="Zhang H."/>
        </authorList>
    </citation>
    <scope>NUCLEOTIDE SEQUENCE [LARGE SCALE GENOMIC DNA]</scope>
    <source>
        <strain evidence="1 2">DSM 21502</strain>
    </source>
</reference>
<accession>A0A2A5SVW4</accession>
<protein>
    <submittedName>
        <fullName evidence="1">Uncharacterized protein</fullName>
    </submittedName>
</protein>
<organism evidence="1 2">
    <name type="scientific">Lactococcus cremoris subsp. tructae</name>
    <dbReference type="NCBI Taxonomy" id="542833"/>
    <lineage>
        <taxon>Bacteria</taxon>
        <taxon>Bacillati</taxon>
        <taxon>Bacillota</taxon>
        <taxon>Bacilli</taxon>
        <taxon>Lactobacillales</taxon>
        <taxon>Streptococcaceae</taxon>
        <taxon>Lactococcus</taxon>
    </lineage>
</organism>
<evidence type="ECO:0000313" key="1">
    <source>
        <dbReference type="EMBL" id="PCS20042.1"/>
    </source>
</evidence>